<feature type="transmembrane region" description="Helical" evidence="5">
    <location>
        <begin position="184"/>
        <end position="205"/>
    </location>
</feature>
<dbReference type="GO" id="GO:0007160">
    <property type="term" value="P:cell-matrix adhesion"/>
    <property type="evidence" value="ECO:0007669"/>
    <property type="project" value="TreeGrafter"/>
</dbReference>
<evidence type="ECO:0000256" key="5">
    <source>
        <dbReference type="SAM" id="Phobius"/>
    </source>
</evidence>
<dbReference type="InterPro" id="IPR012896">
    <property type="entry name" value="Integrin_bsu_tail"/>
</dbReference>
<dbReference type="GO" id="GO:0098609">
    <property type="term" value="P:cell-cell adhesion"/>
    <property type="evidence" value="ECO:0007669"/>
    <property type="project" value="TreeGrafter"/>
</dbReference>
<evidence type="ECO:0000256" key="4">
    <source>
        <dbReference type="ARBA" id="ARBA00023180"/>
    </source>
</evidence>
<feature type="domain" description="Integrin beta subunit tail" evidence="6">
    <location>
        <begin position="37"/>
        <end position="114"/>
    </location>
</feature>
<name>A0A5B7CMK8_PORTR</name>
<keyword evidence="3" id="KW-1015">Disulfide bond</keyword>
<dbReference type="OrthoDB" id="6380654at2759"/>
<organism evidence="7 8">
    <name type="scientific">Portunus trituberculatus</name>
    <name type="common">Swimming crab</name>
    <name type="synonym">Neptunus trituberculatus</name>
    <dbReference type="NCBI Taxonomy" id="210409"/>
    <lineage>
        <taxon>Eukaryota</taxon>
        <taxon>Metazoa</taxon>
        <taxon>Ecdysozoa</taxon>
        <taxon>Arthropoda</taxon>
        <taxon>Crustacea</taxon>
        <taxon>Multicrustacea</taxon>
        <taxon>Malacostraca</taxon>
        <taxon>Eumalacostraca</taxon>
        <taxon>Eucarida</taxon>
        <taxon>Decapoda</taxon>
        <taxon>Pleocyemata</taxon>
        <taxon>Brachyura</taxon>
        <taxon>Eubrachyura</taxon>
        <taxon>Portunoidea</taxon>
        <taxon>Portunidae</taxon>
        <taxon>Portuninae</taxon>
        <taxon>Portunus</taxon>
    </lineage>
</organism>
<dbReference type="GO" id="GO:0005925">
    <property type="term" value="C:focal adhesion"/>
    <property type="evidence" value="ECO:0007669"/>
    <property type="project" value="TreeGrafter"/>
</dbReference>
<keyword evidence="1" id="KW-0677">Repeat</keyword>
<keyword evidence="8" id="KW-1185">Reference proteome</keyword>
<dbReference type="InterPro" id="IPR036349">
    <property type="entry name" value="Integrin_bsu_tail_dom_sf"/>
</dbReference>
<dbReference type="Pfam" id="PF07965">
    <property type="entry name" value="Integrin_B_tail"/>
    <property type="match status" value="1"/>
</dbReference>
<sequence>MHIVVSSDERDAVPFAMPPPTPSHDIPLSVHNCEENCHEYTSCVKCLVSGSEAACNATCSGYDVTIVSDMSKVYGLPCSSTSDDECRIFYQFKHKKGAVSLWIQKQKECPEEINVWAVMGGILGAVVVVGLLLLIAWKIVTHFKDKREYETFMKNRSMAIWSERTAIVNQDKISPRVSASPNELFTWMPPNLLLLLLLTMIISLYPGKKY</sequence>
<evidence type="ECO:0000313" key="8">
    <source>
        <dbReference type="Proteomes" id="UP000324222"/>
    </source>
</evidence>
<evidence type="ECO:0000256" key="1">
    <source>
        <dbReference type="ARBA" id="ARBA00022737"/>
    </source>
</evidence>
<dbReference type="Gene3D" id="1.20.5.100">
    <property type="entry name" value="Cytochrome c1, transmembrane anchor, C-terminal"/>
    <property type="match status" value="1"/>
</dbReference>
<keyword evidence="2 5" id="KW-1133">Transmembrane helix</keyword>
<dbReference type="EMBL" id="VSRR010000099">
    <property type="protein sequence ID" value="MPC10061.1"/>
    <property type="molecule type" value="Genomic_DNA"/>
</dbReference>
<dbReference type="PANTHER" id="PTHR10082:SF60">
    <property type="entry name" value="INTEGRIN BETA-PS"/>
    <property type="match status" value="1"/>
</dbReference>
<dbReference type="Pfam" id="PF08725">
    <property type="entry name" value="Integrin_b_cyt"/>
    <property type="match status" value="1"/>
</dbReference>
<dbReference type="SUPFAM" id="SSF69687">
    <property type="entry name" value="Integrin beta tail domain"/>
    <property type="match status" value="1"/>
</dbReference>
<dbReference type="GO" id="GO:0033627">
    <property type="term" value="P:cell adhesion mediated by integrin"/>
    <property type="evidence" value="ECO:0007669"/>
    <property type="project" value="TreeGrafter"/>
</dbReference>
<dbReference type="GO" id="GO:0009986">
    <property type="term" value="C:cell surface"/>
    <property type="evidence" value="ECO:0007669"/>
    <property type="project" value="TreeGrafter"/>
</dbReference>
<dbReference type="Proteomes" id="UP000324222">
    <property type="component" value="Unassembled WGS sequence"/>
</dbReference>
<reference evidence="7 8" key="1">
    <citation type="submission" date="2019-05" db="EMBL/GenBank/DDBJ databases">
        <title>Another draft genome of Portunus trituberculatus and its Hox gene families provides insights of decapod evolution.</title>
        <authorList>
            <person name="Jeong J.-H."/>
            <person name="Song I."/>
            <person name="Kim S."/>
            <person name="Choi T."/>
            <person name="Kim D."/>
            <person name="Ryu S."/>
            <person name="Kim W."/>
        </authorList>
    </citation>
    <scope>NUCLEOTIDE SEQUENCE [LARGE SCALE GENOMIC DNA]</scope>
    <source>
        <tissue evidence="7">Muscle</tissue>
    </source>
</reference>
<keyword evidence="7" id="KW-0401">Integrin</keyword>
<dbReference type="Gene3D" id="4.10.1240.30">
    <property type="match status" value="1"/>
</dbReference>
<dbReference type="GO" id="GO:0016477">
    <property type="term" value="P:cell migration"/>
    <property type="evidence" value="ECO:0007669"/>
    <property type="project" value="TreeGrafter"/>
</dbReference>
<protein>
    <submittedName>
        <fullName evidence="7">Integrin beta-2</fullName>
    </submittedName>
</protein>
<accession>A0A5B7CMK8</accession>
<dbReference type="SMART" id="SM01242">
    <property type="entry name" value="Integrin_B_tail"/>
    <property type="match status" value="1"/>
</dbReference>
<dbReference type="PANTHER" id="PTHR10082">
    <property type="entry name" value="INTEGRIN BETA SUBUNIT"/>
    <property type="match status" value="1"/>
</dbReference>
<evidence type="ECO:0000313" key="7">
    <source>
        <dbReference type="EMBL" id="MPC10061.1"/>
    </source>
</evidence>
<evidence type="ECO:0000256" key="2">
    <source>
        <dbReference type="ARBA" id="ARBA00022989"/>
    </source>
</evidence>
<dbReference type="AlphaFoldDB" id="A0A5B7CMK8"/>
<proteinExistence type="predicted"/>
<dbReference type="GO" id="GO:0005178">
    <property type="term" value="F:integrin binding"/>
    <property type="evidence" value="ECO:0007669"/>
    <property type="project" value="TreeGrafter"/>
</dbReference>
<gene>
    <name evidence="7" type="primary">ITGB2</name>
    <name evidence="7" type="ORF">E2C01_002688</name>
</gene>
<dbReference type="GO" id="GO:0008305">
    <property type="term" value="C:integrin complex"/>
    <property type="evidence" value="ECO:0007669"/>
    <property type="project" value="TreeGrafter"/>
</dbReference>
<dbReference type="InterPro" id="IPR014836">
    <property type="entry name" value="Integrin_bsu_cyt_dom"/>
</dbReference>
<evidence type="ECO:0000256" key="3">
    <source>
        <dbReference type="ARBA" id="ARBA00023157"/>
    </source>
</evidence>
<keyword evidence="4" id="KW-0325">Glycoprotein</keyword>
<keyword evidence="5" id="KW-0472">Membrane</keyword>
<comment type="caution">
    <text evidence="7">The sequence shown here is derived from an EMBL/GenBank/DDBJ whole genome shotgun (WGS) entry which is preliminary data.</text>
</comment>
<dbReference type="GO" id="GO:0007229">
    <property type="term" value="P:integrin-mediated signaling pathway"/>
    <property type="evidence" value="ECO:0007669"/>
    <property type="project" value="UniProtKB-KW"/>
</dbReference>
<keyword evidence="5" id="KW-0812">Transmembrane</keyword>
<dbReference type="InterPro" id="IPR015812">
    <property type="entry name" value="Integrin_bsu"/>
</dbReference>
<evidence type="ECO:0000259" key="6">
    <source>
        <dbReference type="SMART" id="SM01242"/>
    </source>
</evidence>
<feature type="transmembrane region" description="Helical" evidence="5">
    <location>
        <begin position="113"/>
        <end position="137"/>
    </location>
</feature>